<feature type="compositionally biased region" description="Low complexity" evidence="2">
    <location>
        <begin position="742"/>
        <end position="756"/>
    </location>
</feature>
<evidence type="ECO:0000256" key="2">
    <source>
        <dbReference type="SAM" id="MobiDB-lite"/>
    </source>
</evidence>
<evidence type="ECO:0000259" key="4">
    <source>
        <dbReference type="Pfam" id="PF13859"/>
    </source>
</evidence>
<comment type="caution">
    <text evidence="6">The sequence shown here is derived from an EMBL/GenBank/DDBJ whole genome shotgun (WGS) entry which is preliminary data.</text>
</comment>
<dbReference type="VEuPathDB" id="TriTrypDB:C3747_10g309"/>
<dbReference type="VEuPathDB" id="TriTrypDB:TcCLB.509601.10"/>
<dbReference type="VEuPathDB" id="TriTrypDB:Tc_MARK_9292"/>
<dbReference type="Pfam" id="PF13859">
    <property type="entry name" value="BNR_3"/>
    <property type="match status" value="1"/>
</dbReference>
<dbReference type="VEuPathDB" id="TriTrypDB:TcCLB.505931.30"/>
<keyword evidence="3" id="KW-1133">Transmembrane helix</keyword>
<dbReference type="VEuPathDB" id="TriTrypDB:ECC02_008185"/>
<feature type="compositionally biased region" description="Low complexity" evidence="2">
    <location>
        <begin position="704"/>
        <end position="715"/>
    </location>
</feature>
<dbReference type="VEuPathDB" id="TriTrypDB:TcG_02328"/>
<dbReference type="AlphaFoldDB" id="A0A2V2UWJ5"/>
<accession>A0A2V2UWJ5</accession>
<protein>
    <submittedName>
        <fullName evidence="6">Putative trans-sialidase, Group IV</fullName>
    </submittedName>
</protein>
<organism evidence="6 7">
    <name type="scientific">Trypanosoma cruzi</name>
    <dbReference type="NCBI Taxonomy" id="5693"/>
    <lineage>
        <taxon>Eukaryota</taxon>
        <taxon>Discoba</taxon>
        <taxon>Euglenozoa</taxon>
        <taxon>Kinetoplastea</taxon>
        <taxon>Metakinetoplastina</taxon>
        <taxon>Trypanosomatida</taxon>
        <taxon>Trypanosomatidae</taxon>
        <taxon>Trypanosoma</taxon>
        <taxon>Schizotrypanum</taxon>
    </lineage>
</organism>
<dbReference type="VEuPathDB" id="TriTrypDB:TcCL_Unassigned00745"/>
<dbReference type="InterPro" id="IPR011040">
    <property type="entry name" value="Sialidase"/>
</dbReference>
<feature type="region of interest" description="Disordered" evidence="2">
    <location>
        <begin position="1"/>
        <end position="39"/>
    </location>
</feature>
<dbReference type="VEuPathDB" id="TriTrypDB:TCSYLVIO_009236"/>
<dbReference type="VEuPathDB" id="TriTrypDB:TCSYLVIO_005261"/>
<dbReference type="Proteomes" id="UP000246121">
    <property type="component" value="Unassembled WGS sequence"/>
</dbReference>
<dbReference type="InterPro" id="IPR026856">
    <property type="entry name" value="Sialidase_fam"/>
</dbReference>
<feature type="domain" description="Sialidase" evidence="4">
    <location>
        <begin position="103"/>
        <end position="424"/>
    </location>
</feature>
<evidence type="ECO:0000313" key="7">
    <source>
        <dbReference type="Proteomes" id="UP000246121"/>
    </source>
</evidence>
<feature type="compositionally biased region" description="Polar residues" evidence="2">
    <location>
        <begin position="717"/>
        <end position="741"/>
    </location>
</feature>
<evidence type="ECO:0000256" key="1">
    <source>
        <dbReference type="ARBA" id="ARBA00022737"/>
    </source>
</evidence>
<dbReference type="PANTHER" id="PTHR10628:SF30">
    <property type="entry name" value="EXO-ALPHA-SIALIDASE"/>
    <property type="match status" value="1"/>
</dbReference>
<dbReference type="EMBL" id="PRFA01000073">
    <property type="protein sequence ID" value="PWU88440.1"/>
    <property type="molecule type" value="Genomic_DNA"/>
</dbReference>
<dbReference type="GO" id="GO:0009313">
    <property type="term" value="P:oligosaccharide catabolic process"/>
    <property type="evidence" value="ECO:0007669"/>
    <property type="project" value="TreeGrafter"/>
</dbReference>
<dbReference type="InterPro" id="IPR036278">
    <property type="entry name" value="Sialidase_sf"/>
</dbReference>
<reference evidence="6 7" key="1">
    <citation type="journal article" date="2018" name="Microb. Genom.">
        <title>Expanding an expanded genome: long-read sequencing of Trypanosoma cruzi.</title>
        <authorList>
            <person name="Berna L."/>
            <person name="Rodriguez M."/>
            <person name="Chiribao M.L."/>
            <person name="Parodi-Talice A."/>
            <person name="Pita S."/>
            <person name="Rijo G."/>
            <person name="Alvarez-Valin F."/>
            <person name="Robello C."/>
        </authorList>
    </citation>
    <scope>NUCLEOTIDE SEQUENCE [LARGE SCALE GENOMIC DNA]</scope>
    <source>
        <strain evidence="6 7">Dm28c</strain>
    </source>
</reference>
<gene>
    <name evidence="6" type="ORF">C4B63_73g11</name>
</gene>
<sequence>MLSRVAAAVKAPRTHNRRRVTGSSGRRREGGESEPQRPNMSRRVFASAVLLLIVVLMCAVGPVRAQNYGRTVGDFYGGHSSESLSRKHRAANPPAPGHIFRNPHLVNVNGVLLAIAGAQFNGSVRSGSASMQLMAQISMNRGVNWSPYPRPGDVDAFAAHPYRLSFPSSFGPFGSLFAFVEGYDLRNGARIRFADEWGGSVLESVIHFLEAGPGLSGSLSMSSVSMSIHLPYPYKSDELIGFLNDASTPITKMTDNTLVFPVQFLTMGGSTASTVMYWNSGQQHWTFAKSATHAGCTNPSILEWEAGKIIMITSCEYGRRRVYESTDKGNTWTEAVGTLSRVWGNSLAGSGLHIQSGFINATIGGKKVILLTQLEYSRHDGKSEIHLWLTDTNRIYHVGLLPTGYGATSSSLLYANDKLYCLYEATGGSNPGAFFLDVTLELQKIWRALSTWAATDNALSRQCSLIASGAALSRGNCSVPIPTAGLVGHLADRFSGHKWEDEYLGVNAVVRGATKKAPSGWTFEGQGAGAEWPVGKQWPTRPLYFANYGFTLAATVSIHEVPKGITPLMGLKRMRTKTLLGLSYDNNMEWSVEHGLFPKYLTKWELDKTYHVVLKMHDGMGSVYVDGKSLLDLTLPRPSDELMDEISHFYFGAYDEQLSSGKIHATVANVFLYNRPLNETEIDALNVSKVTIPPPERKPAKALTTTSQSVDTVTTPVAANTQSTVPSPTPAGPQQTDQTTLSASSVPSGGAPSTPAEPRPEEPEQAEPRPEETKPAEPESEEPEQAVSRPEETKPAEPESEEPEPTREGTADQPTQFSVGTPDAANAATHNAEGKGQDGLHPQVKGAEAATLSSSLLNSSQWDNSVAGTMRESGLLPLLLLLGLWGFAAA</sequence>
<keyword evidence="3" id="KW-0472">Membrane</keyword>
<dbReference type="InterPro" id="IPR013320">
    <property type="entry name" value="ConA-like_dom_sf"/>
</dbReference>
<dbReference type="InterPro" id="IPR021287">
    <property type="entry name" value="Trans-sialidase_CS"/>
</dbReference>
<dbReference type="Pfam" id="PF11052">
    <property type="entry name" value="Tr-sialidase_C"/>
    <property type="match status" value="1"/>
</dbReference>
<dbReference type="CDD" id="cd15482">
    <property type="entry name" value="Sialidase_non-viral"/>
    <property type="match status" value="1"/>
</dbReference>
<dbReference type="VEuPathDB" id="TriTrypDB:TcBrA4_0141790"/>
<feature type="domain" description="Trans-sialidase C-terminal" evidence="5">
    <location>
        <begin position="482"/>
        <end position="679"/>
    </location>
</feature>
<dbReference type="PRINTS" id="PR01803">
    <property type="entry name" value="TCSIALIDASE"/>
</dbReference>
<proteinExistence type="predicted"/>
<dbReference type="VEuPathDB" id="TriTrypDB:BCY84_04952"/>
<dbReference type="VEuPathDB" id="TriTrypDB:C4B63_73g11"/>
<dbReference type="GO" id="GO:0005737">
    <property type="term" value="C:cytoplasm"/>
    <property type="evidence" value="ECO:0007669"/>
    <property type="project" value="TreeGrafter"/>
</dbReference>
<feature type="region of interest" description="Disordered" evidence="2">
    <location>
        <begin position="691"/>
        <end position="847"/>
    </location>
</feature>
<dbReference type="Pfam" id="PF22925">
    <property type="entry name" value="TS_C"/>
    <property type="match status" value="1"/>
</dbReference>
<feature type="compositionally biased region" description="Basic and acidic residues" evidence="2">
    <location>
        <begin position="758"/>
        <end position="777"/>
    </location>
</feature>
<dbReference type="SUPFAM" id="SSF49899">
    <property type="entry name" value="Concanavalin A-like lectins/glucanases"/>
    <property type="match status" value="1"/>
</dbReference>
<evidence type="ECO:0000259" key="5">
    <source>
        <dbReference type="Pfam" id="PF22925"/>
    </source>
</evidence>
<dbReference type="InterPro" id="IPR008377">
    <property type="entry name" value="Sialidase_trypan"/>
</dbReference>
<dbReference type="Gene3D" id="2.120.10.10">
    <property type="match status" value="1"/>
</dbReference>
<dbReference type="GO" id="GO:0016020">
    <property type="term" value="C:membrane"/>
    <property type="evidence" value="ECO:0007669"/>
    <property type="project" value="TreeGrafter"/>
</dbReference>
<dbReference type="GO" id="GO:0004308">
    <property type="term" value="F:exo-alpha-sialidase activity"/>
    <property type="evidence" value="ECO:0007669"/>
    <property type="project" value="InterPro"/>
</dbReference>
<keyword evidence="1" id="KW-0677">Repeat</keyword>
<dbReference type="SUPFAM" id="SSF50939">
    <property type="entry name" value="Sialidases"/>
    <property type="match status" value="1"/>
</dbReference>
<evidence type="ECO:0000256" key="3">
    <source>
        <dbReference type="SAM" id="Phobius"/>
    </source>
</evidence>
<evidence type="ECO:0000313" key="6">
    <source>
        <dbReference type="EMBL" id="PWU88440.1"/>
    </source>
</evidence>
<feature type="transmembrane region" description="Helical" evidence="3">
    <location>
        <begin position="44"/>
        <end position="63"/>
    </location>
</feature>
<name>A0A2V2UWJ5_TRYCR</name>
<dbReference type="VEuPathDB" id="TriTrypDB:TCDM_11972"/>
<feature type="compositionally biased region" description="Basic and acidic residues" evidence="2">
    <location>
        <begin position="26"/>
        <end position="35"/>
    </location>
</feature>
<dbReference type="PANTHER" id="PTHR10628">
    <property type="entry name" value="SIALIDASE"/>
    <property type="match status" value="1"/>
</dbReference>
<dbReference type="Gene3D" id="2.60.120.200">
    <property type="match status" value="1"/>
</dbReference>
<dbReference type="InterPro" id="IPR055239">
    <property type="entry name" value="TS_C"/>
</dbReference>
<keyword evidence="3" id="KW-0812">Transmembrane</keyword>
<dbReference type="GO" id="GO:0006689">
    <property type="term" value="P:ganglioside catabolic process"/>
    <property type="evidence" value="ECO:0007669"/>
    <property type="project" value="TreeGrafter"/>
</dbReference>